<dbReference type="AlphaFoldDB" id="A0A7S2S959"/>
<feature type="region of interest" description="Disordered" evidence="1">
    <location>
        <begin position="1"/>
        <end position="53"/>
    </location>
</feature>
<dbReference type="EMBL" id="HBHK01018428">
    <property type="protein sequence ID" value="CAD9693297.1"/>
    <property type="molecule type" value="Transcribed_RNA"/>
</dbReference>
<feature type="region of interest" description="Disordered" evidence="1">
    <location>
        <begin position="83"/>
        <end position="121"/>
    </location>
</feature>
<sequence>MGSSSRLQKEREEKGLLQNDEDEEEEGWSSEDEEDEEDELNDQNQDGVVGMTKGKKYSSAGLARIEIIFDKWVRVAASRKNEKRKDCCKTTRMRKKRDGVQKTRKTRKTNSMIKTKMGLLG</sequence>
<evidence type="ECO:0000256" key="1">
    <source>
        <dbReference type="SAM" id="MobiDB-lite"/>
    </source>
</evidence>
<reference evidence="2" key="1">
    <citation type="submission" date="2021-01" db="EMBL/GenBank/DDBJ databases">
        <authorList>
            <person name="Corre E."/>
            <person name="Pelletier E."/>
            <person name="Niang G."/>
            <person name="Scheremetjew M."/>
            <person name="Finn R."/>
            <person name="Kale V."/>
            <person name="Holt S."/>
            <person name="Cochrane G."/>
            <person name="Meng A."/>
            <person name="Brown T."/>
            <person name="Cohen L."/>
        </authorList>
    </citation>
    <scope>NUCLEOTIDE SEQUENCE</scope>
    <source>
        <strain evidence="2">NY070348D</strain>
    </source>
</reference>
<evidence type="ECO:0000313" key="2">
    <source>
        <dbReference type="EMBL" id="CAD9693297.1"/>
    </source>
</evidence>
<name>A0A7S2S959_9STRA</name>
<proteinExistence type="predicted"/>
<protein>
    <submittedName>
        <fullName evidence="2">Uncharacterized protein</fullName>
    </submittedName>
</protein>
<feature type="compositionally biased region" description="Acidic residues" evidence="1">
    <location>
        <begin position="19"/>
        <end position="41"/>
    </location>
</feature>
<accession>A0A7S2S959</accession>
<gene>
    <name evidence="2" type="ORF">QSP1433_LOCUS11664</name>
</gene>
<organism evidence="2">
    <name type="scientific">Mucochytrium quahogii</name>
    <dbReference type="NCBI Taxonomy" id="96639"/>
    <lineage>
        <taxon>Eukaryota</taxon>
        <taxon>Sar</taxon>
        <taxon>Stramenopiles</taxon>
        <taxon>Bigyra</taxon>
        <taxon>Labyrinthulomycetes</taxon>
        <taxon>Thraustochytrida</taxon>
        <taxon>Thraustochytriidae</taxon>
        <taxon>Mucochytrium</taxon>
    </lineage>
</organism>
<feature type="compositionally biased region" description="Basic residues" evidence="1">
    <location>
        <begin position="91"/>
        <end position="108"/>
    </location>
</feature>